<dbReference type="HAMAP" id="MF_01975">
    <property type="entry name" value="MetAP_2_arc"/>
    <property type="match status" value="1"/>
</dbReference>
<dbReference type="InterPro" id="IPR050247">
    <property type="entry name" value="Met_Aminopeptidase_Type2"/>
</dbReference>
<dbReference type="FunCoup" id="D9Q0L1">
    <property type="interactions" value="199"/>
</dbReference>
<dbReference type="AlphaFoldDB" id="D9Q0L1"/>
<protein>
    <recommendedName>
        <fullName evidence="8 9">Methionine aminopeptidase</fullName>
        <shortName evidence="8">MAP</shortName>
        <shortName evidence="8">MetAP</shortName>
        <ecNumber evidence="8 9">3.4.11.18</ecNumber>
    </recommendedName>
    <alternativeName>
        <fullName evidence="8">Peptidase M</fullName>
    </alternativeName>
</protein>
<sequence length="303" mass="33223">MISQEEISRILEAGRIGAEARELGASLVKPGASAREICDEVESLIIRRGAKPAFPCNFSINEVAAHYSPGIDDDVKVPDKAVVKVDVGASVDGYLSDTAVTVAIGSESFQQLALAAKSALDKVAEVMKPDIRVYDIGKTIESVIKSMGFKPVRNLTGHTIERYTLHAGLSVPNYAERTLFYHRLRPGTQVAVEPFATSGRGLVVDGPKAYIYSATGNRPQRISETARQLLEYILSHYSTLPFAKRWLYPEWKREEIEAGLAELVKARALVEYPVLIEASRAPVSQFEHTFVITHDGVIVATKL</sequence>
<comment type="subunit">
    <text evidence="8">Monomer.</text>
</comment>
<feature type="binding site" evidence="8">
    <location>
        <position position="166"/>
    </location>
    <ligand>
        <name>substrate</name>
    </ligand>
</feature>
<comment type="cofactor">
    <cofactor evidence="3">
        <name>Fe(2+)</name>
        <dbReference type="ChEBI" id="CHEBI:29033"/>
    </cofactor>
</comment>
<keyword evidence="4 8" id="KW-0031">Aminopeptidase</keyword>
<dbReference type="STRING" id="666510.ASAC_0442"/>
<evidence type="ECO:0000313" key="11">
    <source>
        <dbReference type="EMBL" id="ADL18849.1"/>
    </source>
</evidence>
<keyword evidence="7 8" id="KW-0378">Hydrolase</keyword>
<dbReference type="PANTHER" id="PTHR45777:SF2">
    <property type="entry name" value="METHIONINE AMINOPEPTIDASE 2"/>
    <property type="match status" value="1"/>
</dbReference>
<feature type="binding site" evidence="8">
    <location>
        <position position="287"/>
    </location>
    <ligand>
        <name>a divalent metal cation</name>
        <dbReference type="ChEBI" id="CHEBI:60240"/>
        <label>2</label>
        <note>catalytic</note>
    </ligand>
</feature>
<dbReference type="EC" id="3.4.11.18" evidence="8 9"/>
<dbReference type="GO" id="GO:0006508">
    <property type="term" value="P:proteolysis"/>
    <property type="evidence" value="ECO:0007669"/>
    <property type="project" value="UniProtKB-KW"/>
</dbReference>
<proteinExistence type="inferred from homology"/>
<comment type="similarity">
    <text evidence="8">Belongs to the peptidase M24A family. Methionine aminopeptidase archaeal type 2 subfamily.</text>
</comment>
<dbReference type="Proteomes" id="UP000000346">
    <property type="component" value="Chromosome"/>
</dbReference>
<comment type="cofactor">
    <cofactor evidence="2">
        <name>Mn(2+)</name>
        <dbReference type="ChEBI" id="CHEBI:29035"/>
    </cofactor>
</comment>
<evidence type="ECO:0000256" key="6">
    <source>
        <dbReference type="ARBA" id="ARBA00022723"/>
    </source>
</evidence>
<comment type="catalytic activity">
    <reaction evidence="1 8 9">
        <text>Release of N-terminal amino acids, preferentially methionine, from peptides and arylamides.</text>
        <dbReference type="EC" id="3.4.11.18"/>
    </reaction>
</comment>
<dbReference type="GeneID" id="9498672"/>
<evidence type="ECO:0000256" key="3">
    <source>
        <dbReference type="ARBA" id="ARBA00001954"/>
    </source>
</evidence>
<dbReference type="InterPro" id="IPR036388">
    <property type="entry name" value="WH-like_DNA-bd_sf"/>
</dbReference>
<dbReference type="HOGENOM" id="CLU_015857_7_0_2"/>
<dbReference type="InterPro" id="IPR036005">
    <property type="entry name" value="Creatinase/aminopeptidase-like"/>
</dbReference>
<evidence type="ECO:0000256" key="2">
    <source>
        <dbReference type="ARBA" id="ARBA00001936"/>
    </source>
</evidence>
<feature type="binding site" evidence="8">
    <location>
        <position position="86"/>
    </location>
    <ligand>
        <name>a divalent metal cation</name>
        <dbReference type="ChEBI" id="CHEBI:60240"/>
        <label>1</label>
    </ligand>
</feature>
<dbReference type="OrthoDB" id="372008at2157"/>
<dbReference type="SUPFAM" id="SSF55920">
    <property type="entry name" value="Creatinase/aminopeptidase"/>
    <property type="match status" value="1"/>
</dbReference>
<evidence type="ECO:0000259" key="10">
    <source>
        <dbReference type="Pfam" id="PF00557"/>
    </source>
</evidence>
<evidence type="ECO:0000256" key="8">
    <source>
        <dbReference type="HAMAP-Rule" id="MF_01975"/>
    </source>
</evidence>
<comment type="cofactor">
    <cofactor evidence="8">
        <name>Co(2+)</name>
        <dbReference type="ChEBI" id="CHEBI:48828"/>
    </cofactor>
    <cofactor evidence="8">
        <name>Zn(2+)</name>
        <dbReference type="ChEBI" id="CHEBI:29105"/>
    </cofactor>
    <cofactor evidence="8">
        <name>Mn(2+)</name>
        <dbReference type="ChEBI" id="CHEBI:29035"/>
    </cofactor>
    <cofactor evidence="8">
        <name>Fe(2+)</name>
        <dbReference type="ChEBI" id="CHEBI:29033"/>
    </cofactor>
    <text evidence="8">Binds 2 divalent metal cations per subunit. Has a high-affinity and a low affinity metal-binding site. The true nature of the physiological cofactor is under debate. The enzyme is active with cobalt, zinc, manganese or divalent iron ions. Most likely, methionine aminopeptidases function as mononuclear Fe(2+)-metalloproteases under physiological conditions, and the catalytically relevant metal-binding site has been assigned to the histidine-containing high-affinity site.</text>
</comment>
<dbReference type="InterPro" id="IPR028595">
    <property type="entry name" value="MetAP_archaeal"/>
</dbReference>
<dbReference type="GO" id="GO:0005737">
    <property type="term" value="C:cytoplasm"/>
    <property type="evidence" value="ECO:0007669"/>
    <property type="project" value="TreeGrafter"/>
</dbReference>
<dbReference type="Pfam" id="PF00557">
    <property type="entry name" value="Peptidase_M24"/>
    <property type="match status" value="1"/>
</dbReference>
<dbReference type="GO" id="GO:0004239">
    <property type="term" value="F:initiator methionyl aminopeptidase activity"/>
    <property type="evidence" value="ECO:0007669"/>
    <property type="project" value="UniProtKB-UniRule"/>
</dbReference>
<evidence type="ECO:0000256" key="1">
    <source>
        <dbReference type="ARBA" id="ARBA00000294"/>
    </source>
</evidence>
<keyword evidence="5 8" id="KW-0645">Protease</keyword>
<feature type="binding site" evidence="8">
    <location>
        <position position="66"/>
    </location>
    <ligand>
        <name>substrate</name>
    </ligand>
</feature>
<dbReference type="eggNOG" id="arCOG01001">
    <property type="taxonomic scope" value="Archaea"/>
</dbReference>
<comment type="function">
    <text evidence="8 9">Removes the N-terminal methionine from nascent proteins. The N-terminal methionine is often cleaved when the second residue in the primary sequence is small and uncharged (Met-Ala-, Cys, Gly, Pro, Ser, Thr, or Val).</text>
</comment>
<feature type="binding site" evidence="8">
    <location>
        <position position="97"/>
    </location>
    <ligand>
        <name>a divalent metal cation</name>
        <dbReference type="ChEBI" id="CHEBI:60240"/>
        <label>1</label>
    </ligand>
</feature>
<feature type="domain" description="Peptidase M24" evidence="10">
    <location>
        <begin position="10"/>
        <end position="201"/>
    </location>
</feature>
<dbReference type="EMBL" id="CP001742">
    <property type="protein sequence ID" value="ADL18849.1"/>
    <property type="molecule type" value="Genomic_DNA"/>
</dbReference>
<feature type="binding site" evidence="8">
    <location>
        <position position="158"/>
    </location>
    <ligand>
        <name>a divalent metal cation</name>
        <dbReference type="ChEBI" id="CHEBI:60240"/>
        <label>2</label>
        <note>catalytic</note>
    </ligand>
</feature>
<gene>
    <name evidence="8" type="primary">map</name>
    <name evidence="11" type="ordered locus">ASAC_0442</name>
</gene>
<dbReference type="InterPro" id="IPR036390">
    <property type="entry name" value="WH_DNA-bd_sf"/>
</dbReference>
<dbReference type="InParanoid" id="D9Q0L1"/>
<organism evidence="11 12">
    <name type="scientific">Acidilobus saccharovorans (strain DSM 16705 / JCM 18335 / VKM B-2471 / 345-15)</name>
    <dbReference type="NCBI Taxonomy" id="666510"/>
    <lineage>
        <taxon>Archaea</taxon>
        <taxon>Thermoproteota</taxon>
        <taxon>Thermoprotei</taxon>
        <taxon>Acidilobales</taxon>
        <taxon>Acidilobaceae</taxon>
        <taxon>Acidilobus</taxon>
    </lineage>
</organism>
<dbReference type="PANTHER" id="PTHR45777">
    <property type="entry name" value="METHIONINE AMINOPEPTIDASE 2"/>
    <property type="match status" value="1"/>
</dbReference>
<dbReference type="RefSeq" id="WP_013266361.1">
    <property type="nucleotide sequence ID" value="NC_014374.1"/>
</dbReference>
<evidence type="ECO:0000256" key="7">
    <source>
        <dbReference type="ARBA" id="ARBA00022801"/>
    </source>
</evidence>
<dbReference type="Gene3D" id="3.90.230.10">
    <property type="entry name" value="Creatinase/methionine aminopeptidase superfamily"/>
    <property type="match status" value="1"/>
</dbReference>
<dbReference type="NCBIfam" id="TIGR00501">
    <property type="entry name" value="met_pdase_II"/>
    <property type="match status" value="1"/>
</dbReference>
<dbReference type="PRINTS" id="PR00599">
    <property type="entry name" value="MAPEPTIDASE"/>
</dbReference>
<evidence type="ECO:0000313" key="12">
    <source>
        <dbReference type="Proteomes" id="UP000000346"/>
    </source>
</evidence>
<keyword evidence="12" id="KW-1185">Reference proteome</keyword>
<dbReference type="InterPro" id="IPR001714">
    <property type="entry name" value="Pept_M24_MAP"/>
</dbReference>
<evidence type="ECO:0000256" key="4">
    <source>
        <dbReference type="ARBA" id="ARBA00022438"/>
    </source>
</evidence>
<dbReference type="KEGG" id="asc:ASAC_0442"/>
<reference evidence="11 12" key="1">
    <citation type="journal article" date="2010" name="Appl. Environ. Microbiol.">
        <title>The genome sequence of the crenarchaeon Acidilobus saccharovorans supports a new order, Acidilobales, and suggests an important ecological role in terrestrial acidic hot springs.</title>
        <authorList>
            <person name="Mardanov A.V."/>
            <person name="Svetlitchnyi V.A."/>
            <person name="Beletsky A.V."/>
            <person name="Prokofeva M.I."/>
            <person name="Bonch-Osmolovskaya E.A."/>
            <person name="Ravin N.V."/>
            <person name="Skryabin K.G."/>
        </authorList>
    </citation>
    <scope>NUCLEOTIDE SEQUENCE [LARGE SCALE GENOMIC DNA]</scope>
    <source>
        <strain evidence="12">DSM 16705 / JCM 18335 / VKM B-2471 / 345-15</strain>
    </source>
</reference>
<name>D9Q0L1_ACIS3</name>
<feature type="binding site" evidence="8">
    <location>
        <position position="287"/>
    </location>
    <ligand>
        <name>a divalent metal cation</name>
        <dbReference type="ChEBI" id="CHEBI:60240"/>
        <label>1</label>
    </ligand>
</feature>
<dbReference type="InterPro" id="IPR000994">
    <property type="entry name" value="Pept_M24"/>
</dbReference>
<dbReference type="Gene3D" id="1.10.10.10">
    <property type="entry name" value="Winged helix-like DNA-binding domain superfamily/Winged helix DNA-binding domain"/>
    <property type="match status" value="1"/>
</dbReference>
<accession>D9Q0L1</accession>
<feature type="binding site" evidence="8">
    <location>
        <position position="97"/>
    </location>
    <ligand>
        <name>a divalent metal cation</name>
        <dbReference type="ChEBI" id="CHEBI:60240"/>
        <label>2</label>
        <note>catalytic</note>
    </ligand>
</feature>
<dbReference type="SUPFAM" id="SSF46785">
    <property type="entry name" value="Winged helix' DNA-binding domain"/>
    <property type="match status" value="1"/>
</dbReference>
<dbReference type="GO" id="GO:0046872">
    <property type="term" value="F:metal ion binding"/>
    <property type="evidence" value="ECO:0007669"/>
    <property type="project" value="UniProtKB-UniRule"/>
</dbReference>
<dbReference type="InterPro" id="IPR002468">
    <property type="entry name" value="Pept_M24A_MAP2"/>
</dbReference>
<evidence type="ECO:0000256" key="5">
    <source>
        <dbReference type="ARBA" id="ARBA00022670"/>
    </source>
</evidence>
<feature type="binding site" evidence="8">
    <location>
        <position position="193"/>
    </location>
    <ligand>
        <name>a divalent metal cation</name>
        <dbReference type="ChEBI" id="CHEBI:60240"/>
        <label>2</label>
        <note>catalytic</note>
    </ligand>
</feature>
<dbReference type="GO" id="GO:0070006">
    <property type="term" value="F:metalloaminopeptidase activity"/>
    <property type="evidence" value="ECO:0007669"/>
    <property type="project" value="UniProtKB-UniRule"/>
</dbReference>
<keyword evidence="6 8" id="KW-0479">Metal-binding</keyword>
<evidence type="ECO:0000256" key="9">
    <source>
        <dbReference type="RuleBase" id="RU003653"/>
    </source>
</evidence>